<protein>
    <submittedName>
        <fullName evidence="1">Uncharacterized protein</fullName>
    </submittedName>
</protein>
<evidence type="ECO:0000313" key="2">
    <source>
        <dbReference type="EMBL" id="QJH97158.1"/>
    </source>
</evidence>
<dbReference type="EMBL" id="MT141525">
    <property type="protein sequence ID" value="QJA64738.1"/>
    <property type="molecule type" value="Genomic_DNA"/>
</dbReference>
<dbReference type="EMBL" id="MT144675">
    <property type="protein sequence ID" value="QJH97158.1"/>
    <property type="molecule type" value="Genomic_DNA"/>
</dbReference>
<reference evidence="1" key="1">
    <citation type="submission" date="2020-03" db="EMBL/GenBank/DDBJ databases">
        <title>The deep terrestrial virosphere.</title>
        <authorList>
            <person name="Holmfeldt K."/>
            <person name="Nilsson E."/>
            <person name="Simone D."/>
            <person name="Lopez-Fernandez M."/>
            <person name="Wu X."/>
            <person name="de Brujin I."/>
            <person name="Lundin D."/>
            <person name="Andersson A."/>
            <person name="Bertilsson S."/>
            <person name="Dopson M."/>
        </authorList>
    </citation>
    <scope>NUCLEOTIDE SEQUENCE</scope>
    <source>
        <strain evidence="1">MM415B00468</strain>
        <strain evidence="2">TM448B00936</strain>
    </source>
</reference>
<accession>A0A6M3J5G0</accession>
<proteinExistence type="predicted"/>
<gene>
    <name evidence="1" type="ORF">MM415B00468_0025</name>
    <name evidence="2" type="ORF">TM448B00936_0018</name>
</gene>
<evidence type="ECO:0000313" key="1">
    <source>
        <dbReference type="EMBL" id="QJA64738.1"/>
    </source>
</evidence>
<sequence>MIEAMEVLLCAWGREAVDPAIDVSIASPLGRMDEDAPSGQGGSRCLSTVECWVAMSRAAQAVDKALHDLALDAPAGRGSVGRTMVQLARVRYCQARPLPVAEQAQRLGVSVRTYRTRVDELHRALQDALPGVAAGLEHAERVLPATVARIERVRTAQKTSRMEQRRLERRVDEWRALWRES</sequence>
<organism evidence="1">
    <name type="scientific">viral metagenome</name>
    <dbReference type="NCBI Taxonomy" id="1070528"/>
    <lineage>
        <taxon>unclassified sequences</taxon>
        <taxon>metagenomes</taxon>
        <taxon>organismal metagenomes</taxon>
    </lineage>
</organism>
<dbReference type="AlphaFoldDB" id="A0A6M3J5G0"/>
<name>A0A6M3J5G0_9ZZZZ</name>